<dbReference type="InterPro" id="IPR015168">
    <property type="entry name" value="SsuA/THI5"/>
</dbReference>
<protein>
    <submittedName>
        <fullName evidence="3">ABC transporter substrate binding protein</fullName>
    </submittedName>
</protein>
<dbReference type="SUPFAM" id="SSF53850">
    <property type="entry name" value="Periplasmic binding protein-like II"/>
    <property type="match status" value="1"/>
</dbReference>
<dbReference type="PANTHER" id="PTHR30024">
    <property type="entry name" value="ALIPHATIC SULFONATES-BINDING PROTEIN-RELATED"/>
    <property type="match status" value="1"/>
</dbReference>
<proteinExistence type="predicted"/>
<feature type="chain" id="PRO_5006057921" evidence="1">
    <location>
        <begin position="29"/>
        <end position="333"/>
    </location>
</feature>
<dbReference type="PANTHER" id="PTHR30024:SF42">
    <property type="entry name" value="ALIPHATIC SULFONATES-BINDING PROTEIN-RELATED"/>
    <property type="match status" value="1"/>
</dbReference>
<dbReference type="AlphaFoldDB" id="A0A0P0YZB7"/>
<evidence type="ECO:0000259" key="2">
    <source>
        <dbReference type="Pfam" id="PF09084"/>
    </source>
</evidence>
<organism evidence="3">
    <name type="scientific">Aurantimonas coralicida</name>
    <dbReference type="NCBI Taxonomy" id="182270"/>
    <lineage>
        <taxon>Bacteria</taxon>
        <taxon>Pseudomonadati</taxon>
        <taxon>Pseudomonadota</taxon>
        <taxon>Alphaproteobacteria</taxon>
        <taxon>Hyphomicrobiales</taxon>
        <taxon>Aurantimonadaceae</taxon>
        <taxon>Aurantimonas</taxon>
    </lineage>
</organism>
<feature type="domain" description="SsuA/THI5-like" evidence="2">
    <location>
        <begin position="65"/>
        <end position="262"/>
    </location>
</feature>
<evidence type="ECO:0000256" key="1">
    <source>
        <dbReference type="SAM" id="SignalP"/>
    </source>
</evidence>
<name>A0A0P0YZB7_9HYPH</name>
<dbReference type="Pfam" id="PF09084">
    <property type="entry name" value="NMT1"/>
    <property type="match status" value="1"/>
</dbReference>
<reference evidence="3" key="1">
    <citation type="journal article" date="2015" name="Proc. Natl. Acad. Sci. U.S.A.">
        <title>Bacterial clade with the ribosomal RNA operon on a small plasmid rather than the chromosome.</title>
        <authorList>
            <person name="Anda M."/>
            <person name="Ohtsubo Y."/>
            <person name="Okubo T."/>
            <person name="Sugawara M."/>
            <person name="Nagata Y."/>
            <person name="Tsuda M."/>
            <person name="Minamisawa K."/>
            <person name="Mitsui H."/>
        </authorList>
    </citation>
    <scope>NUCLEOTIDE SEQUENCE</scope>
    <source>
        <strain evidence="3">DSM 14790</strain>
    </source>
</reference>
<keyword evidence="1" id="KW-0732">Signal</keyword>
<dbReference type="EMBL" id="LC066374">
    <property type="protein sequence ID" value="BAT26847.1"/>
    <property type="molecule type" value="Genomic_DNA"/>
</dbReference>
<accession>A0A0P0YZB7</accession>
<feature type="signal peptide" evidence="1">
    <location>
        <begin position="1"/>
        <end position="28"/>
    </location>
</feature>
<sequence length="333" mass="35312">MNRRSIIRHSLAVAASLAVGLVPLRAFALGPAPEALTDPVELTVGYQKVGHLAPITLISDELEKLGVTLKTVEFARYADARTALLSGSLDMATVGPADLAISLSQGSKNVVGLMGVGSSKKYVIGRKGVELNSWEDLKGKKVGIAPGSAVWFQFAATVTEKNIPYDSFTAVNIQGGGANFDQALKRGEVDAIVTWEPFESVPVIEDYGYFAKNLEYSASEAVGAELGMLMATKDALEEKRGAVERFVWAYLSSQEKLAADPAAFAAAYADLTGLAPDVAAEAAKPITLGSVVDQEQIERQAKAFAELGVIQQDVSDQIADHWDPSIVEAAKGQ</sequence>
<dbReference type="Gene3D" id="3.40.190.10">
    <property type="entry name" value="Periplasmic binding protein-like II"/>
    <property type="match status" value="2"/>
</dbReference>
<evidence type="ECO:0000313" key="3">
    <source>
        <dbReference type="EMBL" id="BAT26847.1"/>
    </source>
</evidence>
<dbReference type="RefSeq" id="WP_029703051.1">
    <property type="nucleotide sequence ID" value="NZ_BBWN01000016.1"/>
</dbReference>